<accession>A0A9W6UH46</accession>
<evidence type="ECO:0000313" key="1">
    <source>
        <dbReference type="EMBL" id="GLU48451.1"/>
    </source>
</evidence>
<dbReference type="AlphaFoldDB" id="A0A9W6UH46"/>
<dbReference type="EMBL" id="BSQG01000004">
    <property type="protein sequence ID" value="GLU48451.1"/>
    <property type="molecule type" value="Genomic_DNA"/>
</dbReference>
<gene>
    <name evidence="1" type="ORF">Nans01_28020</name>
</gene>
<comment type="caution">
    <text evidence="1">The sequence shown here is derived from an EMBL/GenBank/DDBJ whole genome shotgun (WGS) entry which is preliminary data.</text>
</comment>
<proteinExistence type="predicted"/>
<dbReference type="Proteomes" id="UP001165092">
    <property type="component" value="Unassembled WGS sequence"/>
</dbReference>
<evidence type="ECO:0000313" key="2">
    <source>
        <dbReference type="Proteomes" id="UP001165092"/>
    </source>
</evidence>
<keyword evidence="2" id="KW-1185">Reference proteome</keyword>
<name>A0A9W6UH46_9ACTN</name>
<organism evidence="1 2">
    <name type="scientific">Nocardiopsis ansamitocini</name>
    <dbReference type="NCBI Taxonomy" id="1670832"/>
    <lineage>
        <taxon>Bacteria</taxon>
        <taxon>Bacillati</taxon>
        <taxon>Actinomycetota</taxon>
        <taxon>Actinomycetes</taxon>
        <taxon>Streptosporangiales</taxon>
        <taxon>Nocardiopsidaceae</taxon>
        <taxon>Nocardiopsis</taxon>
    </lineage>
</organism>
<reference evidence="1" key="1">
    <citation type="submission" date="2023-02" db="EMBL/GenBank/DDBJ databases">
        <title>Nocardiopsis ansamitocini NBRC 112285.</title>
        <authorList>
            <person name="Ichikawa N."/>
            <person name="Sato H."/>
            <person name="Tonouchi N."/>
        </authorList>
    </citation>
    <scope>NUCLEOTIDE SEQUENCE</scope>
    <source>
        <strain evidence="1">NBRC 112285</strain>
    </source>
</reference>
<sequence length="63" mass="6833">MVHPAGDARIAQDRDECFLVGWGVGPQEQVFGVHGGGTGGEDSDWGIGVRLEEGRRRRSAQIR</sequence>
<protein>
    <submittedName>
        <fullName evidence="1">Uncharacterized protein</fullName>
    </submittedName>
</protein>